<name>A0A9J6D067_RHIMP</name>
<dbReference type="Proteomes" id="UP000821866">
    <property type="component" value="Unassembled WGS sequence"/>
</dbReference>
<accession>A0A9J6D067</accession>
<dbReference type="EMBL" id="JABSTU010004089">
    <property type="protein sequence ID" value="KAH7964256.1"/>
    <property type="molecule type" value="Genomic_DNA"/>
</dbReference>
<keyword evidence="2" id="KW-1185">Reference proteome</keyword>
<sequence>MKTYWLDHNIYHYAVLDLEIEPNGTTAVKTVGQVFTVLKLFAKIQETIRREVSTEHMTEALPDAYVILGVQLWMPTNDKLFKALQTNVRSFSISALIARTHITERDQDSCKTNGPAPYEVENNDPVMGMANAVAYVRAFAWVQRTSLAVSFSLCMRWYKPRKEFLVGVNCVRDATAVLPAGTVCSEKPDFFANENIDNTQHTAFSWQVPSLMATYDTADTMQWKMCSLSYEYRRLNLAVALFDVECDDWRSQCKRPSASHVRGHERTRRMRAYLRGNVSATCQGVQKKVVI</sequence>
<proteinExistence type="predicted"/>
<protein>
    <submittedName>
        <fullName evidence="1">Uncharacterized protein</fullName>
    </submittedName>
</protein>
<dbReference type="AlphaFoldDB" id="A0A9J6D067"/>
<gene>
    <name evidence="1" type="ORF">HPB51_027506</name>
</gene>
<comment type="caution">
    <text evidence="1">The sequence shown here is derived from an EMBL/GenBank/DDBJ whole genome shotgun (WGS) entry which is preliminary data.</text>
</comment>
<evidence type="ECO:0000313" key="1">
    <source>
        <dbReference type="EMBL" id="KAH7964256.1"/>
    </source>
</evidence>
<evidence type="ECO:0000313" key="2">
    <source>
        <dbReference type="Proteomes" id="UP000821866"/>
    </source>
</evidence>
<organism evidence="1 2">
    <name type="scientific">Rhipicephalus microplus</name>
    <name type="common">Cattle tick</name>
    <name type="synonym">Boophilus microplus</name>
    <dbReference type="NCBI Taxonomy" id="6941"/>
    <lineage>
        <taxon>Eukaryota</taxon>
        <taxon>Metazoa</taxon>
        <taxon>Ecdysozoa</taxon>
        <taxon>Arthropoda</taxon>
        <taxon>Chelicerata</taxon>
        <taxon>Arachnida</taxon>
        <taxon>Acari</taxon>
        <taxon>Parasitiformes</taxon>
        <taxon>Ixodida</taxon>
        <taxon>Ixodoidea</taxon>
        <taxon>Ixodidae</taxon>
        <taxon>Rhipicephalinae</taxon>
        <taxon>Rhipicephalus</taxon>
        <taxon>Boophilus</taxon>
    </lineage>
</organism>
<reference evidence="1" key="1">
    <citation type="journal article" date="2020" name="Cell">
        <title>Large-Scale Comparative Analyses of Tick Genomes Elucidate Their Genetic Diversity and Vector Capacities.</title>
        <authorList>
            <consortium name="Tick Genome and Microbiome Consortium (TIGMIC)"/>
            <person name="Jia N."/>
            <person name="Wang J."/>
            <person name="Shi W."/>
            <person name="Du L."/>
            <person name="Sun Y."/>
            <person name="Zhan W."/>
            <person name="Jiang J.F."/>
            <person name="Wang Q."/>
            <person name="Zhang B."/>
            <person name="Ji P."/>
            <person name="Bell-Sakyi L."/>
            <person name="Cui X.M."/>
            <person name="Yuan T.T."/>
            <person name="Jiang B.G."/>
            <person name="Yang W.F."/>
            <person name="Lam T.T."/>
            <person name="Chang Q.C."/>
            <person name="Ding S.J."/>
            <person name="Wang X.J."/>
            <person name="Zhu J.G."/>
            <person name="Ruan X.D."/>
            <person name="Zhao L."/>
            <person name="Wei J.T."/>
            <person name="Ye R.Z."/>
            <person name="Que T.C."/>
            <person name="Du C.H."/>
            <person name="Zhou Y.H."/>
            <person name="Cheng J.X."/>
            <person name="Dai P.F."/>
            <person name="Guo W.B."/>
            <person name="Han X.H."/>
            <person name="Huang E.J."/>
            <person name="Li L.F."/>
            <person name="Wei W."/>
            <person name="Gao Y.C."/>
            <person name="Liu J.Z."/>
            <person name="Shao H.Z."/>
            <person name="Wang X."/>
            <person name="Wang C.C."/>
            <person name="Yang T.C."/>
            <person name="Huo Q.B."/>
            <person name="Li W."/>
            <person name="Chen H.Y."/>
            <person name="Chen S.E."/>
            <person name="Zhou L.G."/>
            <person name="Ni X.B."/>
            <person name="Tian J.H."/>
            <person name="Sheng Y."/>
            <person name="Liu T."/>
            <person name="Pan Y.S."/>
            <person name="Xia L.Y."/>
            <person name="Li J."/>
            <person name="Zhao F."/>
            <person name="Cao W.C."/>
        </authorList>
    </citation>
    <scope>NUCLEOTIDE SEQUENCE</scope>
    <source>
        <strain evidence="1">Rmic-2018</strain>
    </source>
</reference>
<reference evidence="1" key="2">
    <citation type="submission" date="2021-09" db="EMBL/GenBank/DDBJ databases">
        <authorList>
            <person name="Jia N."/>
            <person name="Wang J."/>
            <person name="Shi W."/>
            <person name="Du L."/>
            <person name="Sun Y."/>
            <person name="Zhan W."/>
            <person name="Jiang J."/>
            <person name="Wang Q."/>
            <person name="Zhang B."/>
            <person name="Ji P."/>
            <person name="Sakyi L.B."/>
            <person name="Cui X."/>
            <person name="Yuan T."/>
            <person name="Jiang B."/>
            <person name="Yang W."/>
            <person name="Lam T.T.-Y."/>
            <person name="Chang Q."/>
            <person name="Ding S."/>
            <person name="Wang X."/>
            <person name="Zhu J."/>
            <person name="Ruan X."/>
            <person name="Zhao L."/>
            <person name="Wei J."/>
            <person name="Que T."/>
            <person name="Du C."/>
            <person name="Cheng J."/>
            <person name="Dai P."/>
            <person name="Han X."/>
            <person name="Huang E."/>
            <person name="Gao Y."/>
            <person name="Liu J."/>
            <person name="Shao H."/>
            <person name="Ye R."/>
            <person name="Li L."/>
            <person name="Wei W."/>
            <person name="Wang X."/>
            <person name="Wang C."/>
            <person name="Huo Q."/>
            <person name="Li W."/>
            <person name="Guo W."/>
            <person name="Chen H."/>
            <person name="Chen S."/>
            <person name="Zhou L."/>
            <person name="Zhou L."/>
            <person name="Ni X."/>
            <person name="Tian J."/>
            <person name="Zhou Y."/>
            <person name="Sheng Y."/>
            <person name="Liu T."/>
            <person name="Pan Y."/>
            <person name="Xia L."/>
            <person name="Li J."/>
            <person name="Zhao F."/>
            <person name="Cao W."/>
        </authorList>
    </citation>
    <scope>NUCLEOTIDE SEQUENCE</scope>
    <source>
        <strain evidence="1">Rmic-2018</strain>
        <tissue evidence="1">Larvae</tissue>
    </source>
</reference>